<reference evidence="2 3" key="1">
    <citation type="submission" date="2019-03" db="EMBL/GenBank/DDBJ databases">
        <title>Genomic Encyclopedia of Type Strains, Phase III (KMG-III): the genomes of soil and plant-associated and newly described type strains.</title>
        <authorList>
            <person name="Whitman W."/>
        </authorList>
    </citation>
    <scope>NUCLEOTIDE SEQUENCE [LARGE SCALE GENOMIC DNA]</scope>
    <source>
        <strain evidence="2 3">DSM 27373</strain>
    </source>
</reference>
<comment type="caution">
    <text evidence="2">The sequence shown here is derived from an EMBL/GenBank/DDBJ whole genome shotgun (WGS) entry which is preliminary data.</text>
</comment>
<dbReference type="EMBL" id="SOAN01000003">
    <property type="protein sequence ID" value="TDS86587.1"/>
    <property type="molecule type" value="Genomic_DNA"/>
</dbReference>
<gene>
    <name evidence="2" type="ORF">EV640_103278</name>
</gene>
<dbReference type="InterPro" id="IPR000182">
    <property type="entry name" value="GNAT_dom"/>
</dbReference>
<feature type="domain" description="N-acetyltransferase" evidence="1">
    <location>
        <begin position="101"/>
        <end position="233"/>
    </location>
</feature>
<dbReference type="RefSeq" id="WP_133726073.1">
    <property type="nucleotide sequence ID" value="NZ_SOAN01000003.1"/>
</dbReference>
<accession>A0A4R7G5A8</accession>
<evidence type="ECO:0000313" key="3">
    <source>
        <dbReference type="Proteomes" id="UP000294506"/>
    </source>
</evidence>
<dbReference type="Gene3D" id="3.40.630.30">
    <property type="match status" value="1"/>
</dbReference>
<keyword evidence="2" id="KW-0808">Transferase</keyword>
<name>A0A4R7G5A8_9MICC</name>
<dbReference type="AlphaFoldDB" id="A0A4R7G5A8"/>
<protein>
    <submittedName>
        <fullName evidence="2">GNAT acetyltransferase-like protein</fullName>
    </submittedName>
</protein>
<proteinExistence type="predicted"/>
<keyword evidence="3" id="KW-1185">Reference proteome</keyword>
<dbReference type="GO" id="GO:0016747">
    <property type="term" value="F:acyltransferase activity, transferring groups other than amino-acyl groups"/>
    <property type="evidence" value="ECO:0007669"/>
    <property type="project" value="InterPro"/>
</dbReference>
<dbReference type="InterPro" id="IPR016181">
    <property type="entry name" value="Acyl_CoA_acyltransferase"/>
</dbReference>
<dbReference type="PROSITE" id="PS51186">
    <property type="entry name" value="GNAT"/>
    <property type="match status" value="1"/>
</dbReference>
<evidence type="ECO:0000313" key="2">
    <source>
        <dbReference type="EMBL" id="TDS86587.1"/>
    </source>
</evidence>
<dbReference type="SUPFAM" id="SSF55729">
    <property type="entry name" value="Acyl-CoA N-acyltransferases (Nat)"/>
    <property type="match status" value="1"/>
</dbReference>
<dbReference type="Proteomes" id="UP000294506">
    <property type="component" value="Unassembled WGS sequence"/>
</dbReference>
<organism evidence="2 3">
    <name type="scientific">Nesterenkonia aurantiaca</name>
    <dbReference type="NCBI Taxonomy" id="1436010"/>
    <lineage>
        <taxon>Bacteria</taxon>
        <taxon>Bacillati</taxon>
        <taxon>Actinomycetota</taxon>
        <taxon>Actinomycetes</taxon>
        <taxon>Micrococcales</taxon>
        <taxon>Micrococcaceae</taxon>
        <taxon>Nesterenkonia</taxon>
    </lineage>
</organism>
<evidence type="ECO:0000259" key="1">
    <source>
        <dbReference type="PROSITE" id="PS51186"/>
    </source>
</evidence>
<dbReference type="Pfam" id="PF00583">
    <property type="entry name" value="Acetyltransf_1"/>
    <property type="match status" value="1"/>
</dbReference>
<sequence length="233" mass="24385">MKSISKPLTDVTRGRIVTAWANALGVPPDDIRQDEWVFVERADLSAVVVVRVDGVGLVAAPAMILDQLRDVSREVLLDADALASMLPDADPIGSADLLFAERSPRSSPSSVIAARPLNLATMRAGVSAAEWDESGIEETERQWVALDPAGDPAAVAGFSRWRSELAQMGVLAAPQYRGAGLGYAAAAAATDAALGAGLIAQWRSRQGNQASRGLAQRLGYTQLGVQAAVALNG</sequence>